<accession>A0A0D6PFP5</accession>
<name>A0A0D6PFP5_9PROT</name>
<dbReference type="Proteomes" id="UP000032668">
    <property type="component" value="Unassembled WGS sequence"/>
</dbReference>
<dbReference type="OrthoDB" id="9815600at2"/>
<dbReference type="GO" id="GO:0051301">
    <property type="term" value="P:cell division"/>
    <property type="evidence" value="ECO:0007669"/>
    <property type="project" value="UniProtKB-KW"/>
</dbReference>
<keyword evidence="1" id="KW-0132">Cell division</keyword>
<reference evidence="1 2" key="1">
    <citation type="submission" date="2012-11" db="EMBL/GenBank/DDBJ databases">
        <title>Whole genome sequence of Acidocella aminolytica 101 = DSM 11237.</title>
        <authorList>
            <person name="Azuma Y."/>
            <person name="Higashiura N."/>
            <person name="Hirakawa H."/>
            <person name="Matsushita K."/>
        </authorList>
    </citation>
    <scope>NUCLEOTIDE SEQUENCE [LARGE SCALE GENOMIC DNA]</scope>
    <source>
        <strain evidence="2">101 / DSM 11237</strain>
    </source>
</reference>
<comment type="caution">
    <text evidence="1">The sequence shown here is derived from an EMBL/GenBank/DDBJ whole genome shotgun (WGS) entry which is preliminary data.</text>
</comment>
<evidence type="ECO:0000313" key="2">
    <source>
        <dbReference type="Proteomes" id="UP000032668"/>
    </source>
</evidence>
<sequence length="95" mass="10389">MAPAIFLALTYYFGWNAVHGKSGLEAQAKEHQQLATAQQQADAVHQRLVMWQTKVASLSGQAIQPDMLDEEARNVLNLANPGDLVVDLPTSKSDE</sequence>
<gene>
    <name evidence="1" type="ORF">Aam_039_053</name>
</gene>
<proteinExistence type="predicted"/>
<dbReference type="AlphaFoldDB" id="A0A0D6PFP5"/>
<dbReference type="Pfam" id="PF04977">
    <property type="entry name" value="DivIC"/>
    <property type="match status" value="1"/>
</dbReference>
<dbReference type="InterPro" id="IPR007060">
    <property type="entry name" value="FtsL/DivIC"/>
</dbReference>
<organism evidence="1 2">
    <name type="scientific">Acidocella aminolytica 101 = DSM 11237</name>
    <dbReference type="NCBI Taxonomy" id="1120923"/>
    <lineage>
        <taxon>Bacteria</taxon>
        <taxon>Pseudomonadati</taxon>
        <taxon>Pseudomonadota</taxon>
        <taxon>Alphaproteobacteria</taxon>
        <taxon>Acetobacterales</taxon>
        <taxon>Acidocellaceae</taxon>
        <taxon>Acidocella</taxon>
    </lineage>
</organism>
<protein>
    <submittedName>
        <fullName evidence="1">Cell division inhibitor/septum formation inhibitor</fullName>
    </submittedName>
</protein>
<keyword evidence="1" id="KW-0131">Cell cycle</keyword>
<dbReference type="EMBL" id="BANC01000039">
    <property type="protein sequence ID" value="GAN80171.1"/>
    <property type="molecule type" value="Genomic_DNA"/>
</dbReference>
<dbReference type="STRING" id="1120923.SAMN02746095_01489"/>
<dbReference type="RefSeq" id="WP_158320096.1">
    <property type="nucleotide sequence ID" value="NZ_BANC01000039.1"/>
</dbReference>
<evidence type="ECO:0000313" key="1">
    <source>
        <dbReference type="EMBL" id="GAN80171.1"/>
    </source>
</evidence>
<keyword evidence="2" id="KW-1185">Reference proteome</keyword>